<keyword evidence="1" id="KW-0175">Coiled coil</keyword>
<evidence type="ECO:0000256" key="1">
    <source>
        <dbReference type="SAM" id="Coils"/>
    </source>
</evidence>
<name>A0A2M8LCY9_9BACT</name>
<feature type="coiled-coil region" evidence="1">
    <location>
        <begin position="7"/>
        <end position="34"/>
    </location>
</feature>
<accession>A0A2M8LCY9</accession>
<evidence type="ECO:0000313" key="2">
    <source>
        <dbReference type="EMBL" id="PJE74486.1"/>
    </source>
</evidence>
<proteinExistence type="predicted"/>
<organism evidence="2 3">
    <name type="scientific">Candidatus Taylorbacteria bacterium CG10_big_fil_rev_8_21_14_0_10_41_48</name>
    <dbReference type="NCBI Taxonomy" id="1975024"/>
    <lineage>
        <taxon>Bacteria</taxon>
        <taxon>Candidatus Tayloriibacteriota</taxon>
    </lineage>
</organism>
<dbReference type="Proteomes" id="UP000228700">
    <property type="component" value="Unassembled WGS sequence"/>
</dbReference>
<protein>
    <submittedName>
        <fullName evidence="2">Uncharacterized protein</fullName>
    </submittedName>
</protein>
<dbReference type="AlphaFoldDB" id="A0A2M8LCY9"/>
<gene>
    <name evidence="2" type="ORF">COV01_00410</name>
</gene>
<comment type="caution">
    <text evidence="2">The sequence shown here is derived from an EMBL/GenBank/DDBJ whole genome shotgun (WGS) entry which is preliminary data.</text>
</comment>
<reference evidence="3" key="1">
    <citation type="submission" date="2017-09" db="EMBL/GenBank/DDBJ databases">
        <title>Depth-based differentiation of microbial function through sediment-hosted aquifers and enrichment of novel symbionts in the deep terrestrial subsurface.</title>
        <authorList>
            <person name="Probst A.J."/>
            <person name="Ladd B."/>
            <person name="Jarett J.K."/>
            <person name="Geller-Mcgrath D.E."/>
            <person name="Sieber C.M.K."/>
            <person name="Emerson J.B."/>
            <person name="Anantharaman K."/>
            <person name="Thomas B.C."/>
            <person name="Malmstrom R."/>
            <person name="Stieglmeier M."/>
            <person name="Klingl A."/>
            <person name="Woyke T."/>
            <person name="Ryan C.M."/>
            <person name="Banfield J.F."/>
        </authorList>
    </citation>
    <scope>NUCLEOTIDE SEQUENCE [LARGE SCALE GENOMIC DNA]</scope>
</reference>
<sequence>METKKNSNRSEDALQKLHSKLNEATKNNIELARDIVYEKGKRRKPSTVQFLGREYCLLMSHFGIMNFNETEKKVNGGTILPILIPKNGFDALPDGEMFSARILGVVHFNPKPIYKNFGPSPILIAAAFSIGMIPKQQFNP</sequence>
<evidence type="ECO:0000313" key="3">
    <source>
        <dbReference type="Proteomes" id="UP000228700"/>
    </source>
</evidence>
<dbReference type="EMBL" id="PFEQ01000001">
    <property type="protein sequence ID" value="PJE74486.1"/>
    <property type="molecule type" value="Genomic_DNA"/>
</dbReference>